<dbReference type="InterPro" id="IPR008271">
    <property type="entry name" value="Ser/Thr_kinase_AS"/>
</dbReference>
<dbReference type="Gene3D" id="3.30.200.20">
    <property type="entry name" value="Phosphorylase Kinase, domain 1"/>
    <property type="match status" value="1"/>
</dbReference>
<evidence type="ECO:0000313" key="6">
    <source>
        <dbReference type="Proteomes" id="UP000818029"/>
    </source>
</evidence>
<keyword evidence="2" id="KW-0067">ATP-binding</keyword>
<protein>
    <submittedName>
        <fullName evidence="7">Wall-associated receptor kinase-like 22</fullName>
    </submittedName>
</protein>
<dbReference type="Gene3D" id="1.10.510.10">
    <property type="entry name" value="Transferase(Phosphotransferase) domain 1"/>
    <property type="match status" value="1"/>
</dbReference>
<feature type="domain" description="Protein kinase" evidence="5">
    <location>
        <begin position="1"/>
        <end position="263"/>
    </location>
</feature>
<dbReference type="InterPro" id="IPR045274">
    <property type="entry name" value="WAK-like"/>
</dbReference>
<accession>A0ABM3AST5</accession>
<dbReference type="SMART" id="SM00220">
    <property type="entry name" value="S_TKc"/>
    <property type="match status" value="1"/>
</dbReference>
<dbReference type="RefSeq" id="XP_040957933.1">
    <property type="nucleotide sequence ID" value="XM_041101999.1"/>
</dbReference>
<comment type="catalytic activity">
    <reaction evidence="4">
        <text>L-threonyl-[protein] + ATP = O-phospho-L-threonyl-[protein] + ADP + H(+)</text>
        <dbReference type="Rhea" id="RHEA:46608"/>
        <dbReference type="Rhea" id="RHEA-COMP:11060"/>
        <dbReference type="Rhea" id="RHEA-COMP:11605"/>
        <dbReference type="ChEBI" id="CHEBI:15378"/>
        <dbReference type="ChEBI" id="CHEBI:30013"/>
        <dbReference type="ChEBI" id="CHEBI:30616"/>
        <dbReference type="ChEBI" id="CHEBI:61977"/>
        <dbReference type="ChEBI" id="CHEBI:456216"/>
    </reaction>
</comment>
<dbReference type="Pfam" id="PF00069">
    <property type="entry name" value="Pkinase"/>
    <property type="match status" value="1"/>
</dbReference>
<dbReference type="PROSITE" id="PS50011">
    <property type="entry name" value="PROTEIN_KINASE_DOM"/>
    <property type="match status" value="1"/>
</dbReference>
<keyword evidence="6" id="KW-1185">Reference proteome</keyword>
<dbReference type="PANTHER" id="PTHR27005">
    <property type="entry name" value="WALL-ASSOCIATED RECEPTOR KINASE-LIKE 21"/>
    <property type="match status" value="1"/>
</dbReference>
<evidence type="ECO:0000256" key="4">
    <source>
        <dbReference type="ARBA" id="ARBA00047951"/>
    </source>
</evidence>
<sequence>MSSNGGGLDITKLFNSEELEIATDQYDENRILGCGGQGMVYKGMLSDGRIVAKHCQAIRLLLGDRSAPSLSMNSSPNGTLSRLIHDQNEEYPRSWDIRLRIVAEVASAISYLHSAASIPIYHRDIKSSNILLNEKFRAKVLDFGTSRSISIDQTHLMTQVLGTFGYLDLEYFQSSQFSKNSDVYCFEVLIVELLTGKKAISTFRSQEKRGLVSYFMLLMEENQLLDNIDAKIGKDNQKDEVIAVDQLAKRCLNLDGRYRPTMK</sequence>
<dbReference type="InterPro" id="IPR011009">
    <property type="entry name" value="Kinase-like_dom_sf"/>
</dbReference>
<evidence type="ECO:0000313" key="7">
    <source>
        <dbReference type="RefSeq" id="XP_040957933.1"/>
    </source>
</evidence>
<dbReference type="InterPro" id="IPR000719">
    <property type="entry name" value="Prot_kinase_dom"/>
</dbReference>
<dbReference type="PANTHER" id="PTHR27005:SF515">
    <property type="entry name" value="WALL-ASSOCIATED RECEPTOR KINASE-LIKE 10-RELATED"/>
    <property type="match status" value="1"/>
</dbReference>
<evidence type="ECO:0000256" key="3">
    <source>
        <dbReference type="ARBA" id="ARBA00047558"/>
    </source>
</evidence>
<keyword evidence="1" id="KW-0547">Nucleotide-binding</keyword>
<organism evidence="6 7">
    <name type="scientific">Gossypium hirsutum</name>
    <name type="common">Upland cotton</name>
    <name type="synonym">Gossypium mexicanum</name>
    <dbReference type="NCBI Taxonomy" id="3635"/>
    <lineage>
        <taxon>Eukaryota</taxon>
        <taxon>Viridiplantae</taxon>
        <taxon>Streptophyta</taxon>
        <taxon>Embryophyta</taxon>
        <taxon>Tracheophyta</taxon>
        <taxon>Spermatophyta</taxon>
        <taxon>Magnoliopsida</taxon>
        <taxon>eudicotyledons</taxon>
        <taxon>Gunneridae</taxon>
        <taxon>Pentapetalae</taxon>
        <taxon>rosids</taxon>
        <taxon>malvids</taxon>
        <taxon>Malvales</taxon>
        <taxon>Malvaceae</taxon>
        <taxon>Malvoideae</taxon>
        <taxon>Gossypium</taxon>
    </lineage>
</organism>
<evidence type="ECO:0000259" key="5">
    <source>
        <dbReference type="PROSITE" id="PS50011"/>
    </source>
</evidence>
<name>A0ABM3AST5_GOSHI</name>
<reference evidence="7" key="2">
    <citation type="submission" date="2025-08" db="UniProtKB">
        <authorList>
            <consortium name="RefSeq"/>
        </authorList>
    </citation>
    <scope>IDENTIFICATION</scope>
</reference>
<evidence type="ECO:0000256" key="1">
    <source>
        <dbReference type="ARBA" id="ARBA00022741"/>
    </source>
</evidence>
<comment type="catalytic activity">
    <reaction evidence="3">
        <text>L-seryl-[protein] + ATP = O-phospho-L-seryl-[protein] + ADP + H(+)</text>
        <dbReference type="Rhea" id="RHEA:17989"/>
        <dbReference type="Rhea" id="RHEA-COMP:9863"/>
        <dbReference type="Rhea" id="RHEA-COMP:11604"/>
        <dbReference type="ChEBI" id="CHEBI:15378"/>
        <dbReference type="ChEBI" id="CHEBI:29999"/>
        <dbReference type="ChEBI" id="CHEBI:30616"/>
        <dbReference type="ChEBI" id="CHEBI:83421"/>
        <dbReference type="ChEBI" id="CHEBI:456216"/>
    </reaction>
</comment>
<gene>
    <name evidence="7" type="primary">LOC107915545</name>
</gene>
<dbReference type="PROSITE" id="PS00108">
    <property type="entry name" value="PROTEIN_KINASE_ST"/>
    <property type="match status" value="1"/>
</dbReference>
<evidence type="ECO:0000256" key="2">
    <source>
        <dbReference type="ARBA" id="ARBA00022840"/>
    </source>
</evidence>
<dbReference type="GeneID" id="107915545"/>
<reference evidence="6" key="1">
    <citation type="journal article" date="2020" name="Nat. Genet.">
        <title>Genomic diversifications of five Gossypium allopolyploid species and their impact on cotton improvement.</title>
        <authorList>
            <person name="Chen Z.J."/>
            <person name="Sreedasyam A."/>
            <person name="Ando A."/>
            <person name="Song Q."/>
            <person name="De Santiago L.M."/>
            <person name="Hulse-Kemp A.M."/>
            <person name="Ding M."/>
            <person name="Ye W."/>
            <person name="Kirkbride R.C."/>
            <person name="Jenkins J."/>
            <person name="Plott C."/>
            <person name="Lovell J."/>
            <person name="Lin Y.M."/>
            <person name="Vaughn R."/>
            <person name="Liu B."/>
            <person name="Simpson S."/>
            <person name="Scheffler B.E."/>
            <person name="Wen L."/>
            <person name="Saski C.A."/>
            <person name="Grover C.E."/>
            <person name="Hu G."/>
            <person name="Conover J.L."/>
            <person name="Carlson J.W."/>
            <person name="Shu S."/>
            <person name="Boston L.B."/>
            <person name="Williams M."/>
            <person name="Peterson D.G."/>
            <person name="McGee K."/>
            <person name="Jones D.C."/>
            <person name="Wendel J.F."/>
            <person name="Stelly D.M."/>
            <person name="Grimwood J."/>
            <person name="Schmutz J."/>
        </authorList>
    </citation>
    <scope>NUCLEOTIDE SEQUENCE [LARGE SCALE GENOMIC DNA]</scope>
    <source>
        <strain evidence="6">cv. TM-1</strain>
    </source>
</reference>
<dbReference type="SUPFAM" id="SSF56112">
    <property type="entry name" value="Protein kinase-like (PK-like)"/>
    <property type="match status" value="1"/>
</dbReference>
<proteinExistence type="predicted"/>
<dbReference type="Proteomes" id="UP000818029">
    <property type="component" value="Chromosome D10"/>
</dbReference>